<proteinExistence type="predicted"/>
<comment type="caution">
    <text evidence="1">The sequence shown here is derived from an EMBL/GenBank/DDBJ whole genome shotgun (WGS) entry which is preliminary data.</text>
</comment>
<dbReference type="Proteomes" id="UP000233551">
    <property type="component" value="Unassembled WGS sequence"/>
</dbReference>
<evidence type="ECO:0000313" key="2">
    <source>
        <dbReference type="Proteomes" id="UP000233551"/>
    </source>
</evidence>
<accession>A0A2I0HXB8</accession>
<gene>
    <name evidence="1" type="ORF">CRG98_043265</name>
</gene>
<sequence length="72" mass="7682">MDIDGCIALWGDDLLLPVPGETQSCGPGKKEPGASATWRVDSGGNGCAYAKKSCESYRIHVANIMRDFPRAP</sequence>
<reference evidence="1 2" key="1">
    <citation type="submission" date="2017-11" db="EMBL/GenBank/DDBJ databases">
        <title>De-novo sequencing of pomegranate (Punica granatum L.) genome.</title>
        <authorList>
            <person name="Akparov Z."/>
            <person name="Amiraslanov A."/>
            <person name="Hajiyeva S."/>
            <person name="Abbasov M."/>
            <person name="Kaur K."/>
            <person name="Hamwieh A."/>
            <person name="Solovyev V."/>
            <person name="Salamov A."/>
            <person name="Braich B."/>
            <person name="Kosarev P."/>
            <person name="Mahmoud A."/>
            <person name="Hajiyev E."/>
            <person name="Babayeva S."/>
            <person name="Izzatullayeva V."/>
            <person name="Mammadov A."/>
            <person name="Mammadov A."/>
            <person name="Sharifova S."/>
            <person name="Ojaghi J."/>
            <person name="Eynullazada K."/>
            <person name="Bayramov B."/>
            <person name="Abdulazimova A."/>
            <person name="Shahmuradov I."/>
        </authorList>
    </citation>
    <scope>NUCLEOTIDE SEQUENCE [LARGE SCALE GENOMIC DNA]</scope>
    <source>
        <strain evidence="2">cv. AG2017</strain>
        <tissue evidence="1">Leaf</tissue>
    </source>
</reference>
<protein>
    <submittedName>
        <fullName evidence="1">Uncharacterized protein</fullName>
    </submittedName>
</protein>
<dbReference type="AlphaFoldDB" id="A0A2I0HXB8"/>
<evidence type="ECO:0000313" key="1">
    <source>
        <dbReference type="EMBL" id="PKI36341.1"/>
    </source>
</evidence>
<name>A0A2I0HXB8_PUNGR</name>
<keyword evidence="2" id="KW-1185">Reference proteome</keyword>
<dbReference type="EMBL" id="PGOL01004903">
    <property type="protein sequence ID" value="PKI36341.1"/>
    <property type="molecule type" value="Genomic_DNA"/>
</dbReference>
<organism evidence="1 2">
    <name type="scientific">Punica granatum</name>
    <name type="common">Pomegranate</name>
    <dbReference type="NCBI Taxonomy" id="22663"/>
    <lineage>
        <taxon>Eukaryota</taxon>
        <taxon>Viridiplantae</taxon>
        <taxon>Streptophyta</taxon>
        <taxon>Embryophyta</taxon>
        <taxon>Tracheophyta</taxon>
        <taxon>Spermatophyta</taxon>
        <taxon>Magnoliopsida</taxon>
        <taxon>eudicotyledons</taxon>
        <taxon>Gunneridae</taxon>
        <taxon>Pentapetalae</taxon>
        <taxon>rosids</taxon>
        <taxon>malvids</taxon>
        <taxon>Myrtales</taxon>
        <taxon>Lythraceae</taxon>
        <taxon>Punica</taxon>
    </lineage>
</organism>